<accession>A0ABV2SFT2</accession>
<proteinExistence type="predicted"/>
<evidence type="ECO:0000313" key="1">
    <source>
        <dbReference type="EMBL" id="MET4756623.1"/>
    </source>
</evidence>
<name>A0ABV2SFT2_9GAMM</name>
<comment type="caution">
    <text evidence="1">The sequence shown here is derived from an EMBL/GenBank/DDBJ whole genome shotgun (WGS) entry which is preliminary data.</text>
</comment>
<reference evidence="1 2" key="1">
    <citation type="submission" date="2024-06" db="EMBL/GenBank/DDBJ databases">
        <title>Genomic Encyclopedia of Type Strains, Phase V (KMG-V): Genome sequencing to study the core and pangenomes of soil and plant-associated prokaryotes.</title>
        <authorList>
            <person name="Whitman W."/>
        </authorList>
    </citation>
    <scope>NUCLEOTIDE SEQUENCE [LARGE SCALE GENOMIC DNA]</scope>
    <source>
        <strain evidence="1 2">NE40</strain>
    </source>
</reference>
<keyword evidence="2" id="KW-1185">Reference proteome</keyword>
<gene>
    <name evidence="1" type="ORF">V5J35_001815</name>
</gene>
<dbReference type="Proteomes" id="UP001549366">
    <property type="component" value="Unassembled WGS sequence"/>
</dbReference>
<sequence>MSQEKGERYFEMFKSWEATMILLTSFLTFSG</sequence>
<evidence type="ECO:0000313" key="2">
    <source>
        <dbReference type="Proteomes" id="UP001549366"/>
    </source>
</evidence>
<organism evidence="1 2">
    <name type="scientific">Endozoicomonas lisbonensis</name>
    <dbReference type="NCBI Taxonomy" id="3120522"/>
    <lineage>
        <taxon>Bacteria</taxon>
        <taxon>Pseudomonadati</taxon>
        <taxon>Pseudomonadota</taxon>
        <taxon>Gammaproteobacteria</taxon>
        <taxon>Oceanospirillales</taxon>
        <taxon>Endozoicomonadaceae</taxon>
        <taxon>Endozoicomonas</taxon>
    </lineage>
</organism>
<protein>
    <submittedName>
        <fullName evidence="1">Uncharacterized protein</fullName>
    </submittedName>
</protein>
<dbReference type="EMBL" id="JBEWTB010000002">
    <property type="protein sequence ID" value="MET4756623.1"/>
    <property type="molecule type" value="Genomic_DNA"/>
</dbReference>